<proteinExistence type="inferred from homology"/>
<reference evidence="3 4" key="1">
    <citation type="submission" date="2020-04" db="EMBL/GenBank/DDBJ databases">
        <authorList>
            <person name="Liu S."/>
        </authorList>
    </citation>
    <scope>NUCLEOTIDE SEQUENCE [LARGE SCALE GENOMIC DNA]</scope>
    <source>
        <strain evidence="3 4">CGMCC 1.15091</strain>
    </source>
</reference>
<name>A0ABX1JTS7_9MICC</name>
<feature type="non-terminal residue" evidence="3">
    <location>
        <position position="1"/>
    </location>
</feature>
<protein>
    <submittedName>
        <fullName evidence="3">Phosphate ABC transporter substrate-binding protein PstS</fullName>
    </submittedName>
</protein>
<evidence type="ECO:0000256" key="1">
    <source>
        <dbReference type="ARBA" id="ARBA00008725"/>
    </source>
</evidence>
<keyword evidence="4" id="KW-1185">Reference proteome</keyword>
<dbReference type="InterPro" id="IPR050962">
    <property type="entry name" value="Phosphate-bind_PstS"/>
</dbReference>
<dbReference type="EMBL" id="JAAZSR010000694">
    <property type="protein sequence ID" value="NKX52723.1"/>
    <property type="molecule type" value="Genomic_DNA"/>
</dbReference>
<dbReference type="Proteomes" id="UP000523795">
    <property type="component" value="Unassembled WGS sequence"/>
</dbReference>
<dbReference type="PANTHER" id="PTHR42996:SF1">
    <property type="entry name" value="PHOSPHATE-BINDING PROTEIN PSTS"/>
    <property type="match status" value="1"/>
</dbReference>
<dbReference type="PANTHER" id="PTHR42996">
    <property type="entry name" value="PHOSPHATE-BINDING PROTEIN PSTS"/>
    <property type="match status" value="1"/>
</dbReference>
<comment type="caution">
    <text evidence="3">The sequence shown here is derived from an EMBL/GenBank/DDBJ whole genome shotgun (WGS) entry which is preliminary data.</text>
</comment>
<dbReference type="Gene3D" id="3.40.190.10">
    <property type="entry name" value="Periplasmic binding protein-like II"/>
    <property type="match status" value="1"/>
</dbReference>
<feature type="domain" description="PBP" evidence="2">
    <location>
        <begin position="6"/>
        <end position="169"/>
    </location>
</feature>
<evidence type="ECO:0000259" key="2">
    <source>
        <dbReference type="Pfam" id="PF12849"/>
    </source>
</evidence>
<gene>
    <name evidence="3" type="ORF">HER39_19535</name>
</gene>
<accession>A0ABX1JTS7</accession>
<dbReference type="Pfam" id="PF12849">
    <property type="entry name" value="PBP_like_2"/>
    <property type="match status" value="1"/>
</dbReference>
<comment type="similarity">
    <text evidence="1">Belongs to the PstS family.</text>
</comment>
<organism evidence="3 4">
    <name type="scientific">Arthrobacter deserti</name>
    <dbReference type="NCBI Taxonomy" id="1742687"/>
    <lineage>
        <taxon>Bacteria</taxon>
        <taxon>Bacillati</taxon>
        <taxon>Actinomycetota</taxon>
        <taxon>Actinomycetes</taxon>
        <taxon>Micrococcales</taxon>
        <taxon>Micrococcaceae</taxon>
        <taxon>Arthrobacter</taxon>
    </lineage>
</organism>
<dbReference type="InterPro" id="IPR024370">
    <property type="entry name" value="PBP_domain"/>
</dbReference>
<evidence type="ECO:0000313" key="3">
    <source>
        <dbReference type="EMBL" id="NKX52723.1"/>
    </source>
</evidence>
<dbReference type="SUPFAM" id="SSF53850">
    <property type="entry name" value="Periplasmic binding protein-like II"/>
    <property type="match status" value="1"/>
</dbReference>
<sequence length="202" mass="20774">QNEGVTLPDTAITVVHRSDESGTTENFVEYLHPAAPKVWTDEVPGDWPAAIVAENAQGTSGVASTTTNTDGAITYADASAVGGLGTVKVKVGDEYVAYSPEAAAKAVDAASPVEGRSDIDMALNLERDTAESGAYPVVLVSYHIYCSSYKDQATAGLVKAFGNYVISEEGQAAAQGSAGSAPISDTLREEAKAAIDSIKVAS</sequence>
<evidence type="ECO:0000313" key="4">
    <source>
        <dbReference type="Proteomes" id="UP000523795"/>
    </source>
</evidence>